<dbReference type="AlphaFoldDB" id="A0A3B6VKS5"/>
<dbReference type="KEGG" id="bpip:BPP43_06405"/>
<keyword evidence="4" id="KW-1185">Reference proteome</keyword>
<keyword evidence="1" id="KW-1133">Transmembrane helix</keyword>
<evidence type="ECO:0000313" key="3">
    <source>
        <dbReference type="EMBL" id="AGA66521.1"/>
    </source>
</evidence>
<sequence length="173" mass="20317">MKREYKYNIEHNDFIDFQLHYLKTNPELQSSLKKNLIIIIAVYIIVLIGMFIYFKSSLFMLLIVALIMIAVSVLQIISYKKRVQKNIVKKVLSYIKTGKLDDIFGEKILTVYDEKIVFNETKGIKNFNKSDIKKIEQSKLCIFIYTDEMSAIIVPKKNLTKEDIDFLVSYKKV</sequence>
<evidence type="ECO:0000256" key="1">
    <source>
        <dbReference type="SAM" id="Phobius"/>
    </source>
</evidence>
<keyword evidence="1" id="KW-0472">Membrane</keyword>
<keyword evidence="1" id="KW-0812">Transmembrane</keyword>
<protein>
    <recommendedName>
        <fullName evidence="2">YcxB-like C-terminal domain-containing protein</fullName>
    </recommendedName>
</protein>
<name>A0A3B6VKS5_BRAPL</name>
<evidence type="ECO:0000259" key="2">
    <source>
        <dbReference type="Pfam" id="PF14317"/>
    </source>
</evidence>
<proteinExistence type="predicted"/>
<feature type="transmembrane region" description="Helical" evidence="1">
    <location>
        <begin position="36"/>
        <end position="54"/>
    </location>
</feature>
<accession>A0A3B6VKS5</accession>
<organism evidence="3 4">
    <name type="scientific">Brachyspira pilosicoli P43/6/78</name>
    <dbReference type="NCBI Taxonomy" id="1042417"/>
    <lineage>
        <taxon>Bacteria</taxon>
        <taxon>Pseudomonadati</taxon>
        <taxon>Spirochaetota</taxon>
        <taxon>Spirochaetia</taxon>
        <taxon>Brachyspirales</taxon>
        <taxon>Brachyspiraceae</taxon>
        <taxon>Brachyspira</taxon>
    </lineage>
</organism>
<reference evidence="3 4" key="1">
    <citation type="journal article" date="2013" name="Genome Announc.">
        <title>Complete Genome Sequence of the Porcine Strain Brachyspira pilosicoli P43/6/78(T.).</title>
        <authorList>
            <person name="Lin C."/>
            <person name="den Bakker H.C."/>
            <person name="Suzuki H."/>
            <person name="Lefebure T."/>
            <person name="Ponnala L."/>
            <person name="Sun Q."/>
            <person name="Stanhope M.J."/>
            <person name="Wiedmann M."/>
            <person name="Duhamel G.E."/>
        </authorList>
    </citation>
    <scope>NUCLEOTIDE SEQUENCE [LARGE SCALE GENOMIC DNA]</scope>
    <source>
        <strain evidence="3 4">P43/6/78</strain>
    </source>
</reference>
<dbReference type="RefSeq" id="WP_015274454.1">
    <property type="nucleotide sequence ID" value="NC_019908.1"/>
</dbReference>
<feature type="transmembrane region" description="Helical" evidence="1">
    <location>
        <begin position="60"/>
        <end position="79"/>
    </location>
</feature>
<feature type="domain" description="YcxB-like C-terminal" evidence="2">
    <location>
        <begin position="130"/>
        <end position="168"/>
    </location>
</feature>
<dbReference type="Proteomes" id="UP000010793">
    <property type="component" value="Chromosome"/>
</dbReference>
<dbReference type="InterPro" id="IPR025588">
    <property type="entry name" value="YcxB-like_C"/>
</dbReference>
<gene>
    <name evidence="3" type="ORF">BPP43_06405</name>
</gene>
<evidence type="ECO:0000313" key="4">
    <source>
        <dbReference type="Proteomes" id="UP000010793"/>
    </source>
</evidence>
<dbReference type="EMBL" id="CP002873">
    <property type="protein sequence ID" value="AGA66521.1"/>
    <property type="molecule type" value="Genomic_DNA"/>
</dbReference>
<dbReference type="Pfam" id="PF14317">
    <property type="entry name" value="YcxB"/>
    <property type="match status" value="1"/>
</dbReference>